<comment type="caution">
    <text evidence="4">The sequence shown here is derived from an EMBL/GenBank/DDBJ whole genome shotgun (WGS) entry which is preliminary data.</text>
</comment>
<dbReference type="PROSITE" id="PS50901">
    <property type="entry name" value="FTSK"/>
    <property type="match status" value="1"/>
</dbReference>
<dbReference type="Pfam" id="PF01580">
    <property type="entry name" value="FtsK_SpoIIIE"/>
    <property type="match status" value="1"/>
</dbReference>
<feature type="region of interest" description="Disordered" evidence="2">
    <location>
        <begin position="218"/>
        <end position="243"/>
    </location>
</feature>
<dbReference type="Proteomes" id="UP001206128">
    <property type="component" value="Unassembled WGS sequence"/>
</dbReference>
<feature type="domain" description="FtsK" evidence="3">
    <location>
        <begin position="21"/>
        <end position="204"/>
    </location>
</feature>
<keyword evidence="1" id="KW-0547">Nucleotide-binding</keyword>
<dbReference type="GO" id="GO:0005524">
    <property type="term" value="F:ATP binding"/>
    <property type="evidence" value="ECO:0007669"/>
    <property type="project" value="UniProtKB-UniRule"/>
</dbReference>
<proteinExistence type="predicted"/>
<dbReference type="InterPro" id="IPR027417">
    <property type="entry name" value="P-loop_NTPase"/>
</dbReference>
<evidence type="ECO:0000256" key="2">
    <source>
        <dbReference type="SAM" id="MobiDB-lite"/>
    </source>
</evidence>
<sequence length="243" mass="25899">MDGPRTPGSRPVPVGEDRHGRRPVCLDFDADAHLVVLGDAGAGKSTLLCAVVAGVERVYAPGEAVFLLVDPRHGLLDVASSSRVLSWVRARREVHDVVRDVRALMDRRLPGPDVTPPQRRDRSWWRGPELFVVVDDYRMLAPHQQVNPLLPLVDLLPHGRDVGLHLVIARELDGSTPRALAHDPLLAGVCDQGGPAVIMSGSPEVGPLLGGVVPSAQPPGQGVLVHPAEGSRPLAVTPPAARP</sequence>
<evidence type="ECO:0000256" key="1">
    <source>
        <dbReference type="PROSITE-ProRule" id="PRU00289"/>
    </source>
</evidence>
<dbReference type="EMBL" id="JAMTCK010000019">
    <property type="protein sequence ID" value="MCP2169653.1"/>
    <property type="molecule type" value="Genomic_DNA"/>
</dbReference>
<evidence type="ECO:0000313" key="5">
    <source>
        <dbReference type="Proteomes" id="UP001206128"/>
    </source>
</evidence>
<organism evidence="4 5">
    <name type="scientific">Goodfellowiella coeruleoviolacea</name>
    <dbReference type="NCBI Taxonomy" id="334858"/>
    <lineage>
        <taxon>Bacteria</taxon>
        <taxon>Bacillati</taxon>
        <taxon>Actinomycetota</taxon>
        <taxon>Actinomycetes</taxon>
        <taxon>Pseudonocardiales</taxon>
        <taxon>Pseudonocardiaceae</taxon>
        <taxon>Goodfellowiella</taxon>
    </lineage>
</organism>
<keyword evidence="5" id="KW-1185">Reference proteome</keyword>
<evidence type="ECO:0000259" key="3">
    <source>
        <dbReference type="PROSITE" id="PS50901"/>
    </source>
</evidence>
<dbReference type="RefSeq" id="WP_253778703.1">
    <property type="nucleotide sequence ID" value="NZ_JAMTCK010000019.1"/>
</dbReference>
<accession>A0AAE3GL63</accession>
<dbReference type="InterPro" id="IPR002543">
    <property type="entry name" value="FtsK_dom"/>
</dbReference>
<dbReference type="SUPFAM" id="SSF52540">
    <property type="entry name" value="P-loop containing nucleoside triphosphate hydrolases"/>
    <property type="match status" value="1"/>
</dbReference>
<dbReference type="Gene3D" id="3.40.50.300">
    <property type="entry name" value="P-loop containing nucleotide triphosphate hydrolases"/>
    <property type="match status" value="1"/>
</dbReference>
<feature type="binding site" evidence="1">
    <location>
        <begin position="38"/>
        <end position="45"/>
    </location>
    <ligand>
        <name>ATP</name>
        <dbReference type="ChEBI" id="CHEBI:30616"/>
    </ligand>
</feature>
<dbReference type="GO" id="GO:0003677">
    <property type="term" value="F:DNA binding"/>
    <property type="evidence" value="ECO:0007669"/>
    <property type="project" value="InterPro"/>
</dbReference>
<name>A0AAE3GL63_9PSEU</name>
<reference evidence="4" key="1">
    <citation type="submission" date="2022-06" db="EMBL/GenBank/DDBJ databases">
        <title>Genomic Encyclopedia of Archaeal and Bacterial Type Strains, Phase II (KMG-II): from individual species to whole genera.</title>
        <authorList>
            <person name="Goeker M."/>
        </authorList>
    </citation>
    <scope>NUCLEOTIDE SEQUENCE</scope>
    <source>
        <strain evidence="4">DSM 43935</strain>
    </source>
</reference>
<dbReference type="AlphaFoldDB" id="A0AAE3GL63"/>
<evidence type="ECO:0000313" key="4">
    <source>
        <dbReference type="EMBL" id="MCP2169653.1"/>
    </source>
</evidence>
<gene>
    <name evidence="4" type="ORF">LX83_006539</name>
</gene>
<protein>
    <submittedName>
        <fullName evidence="4">FtsK/SpoIIIE family protein</fullName>
    </submittedName>
</protein>
<keyword evidence="1" id="KW-0067">ATP-binding</keyword>